<evidence type="ECO:0000256" key="1">
    <source>
        <dbReference type="ARBA" id="ARBA00022737"/>
    </source>
</evidence>
<dbReference type="InterPro" id="IPR002885">
    <property type="entry name" value="PPR_rpt"/>
</dbReference>
<dbReference type="AlphaFoldDB" id="A0A9Q0QT20"/>
<sequence length="137" mass="15523">MISRFLPSLFHQSKTTTHLLQIHSLVIKTALDHDPFSISSFLLSACSISIEFARSFLNDLPVVPPLFAWNVIIREYSKSPYPIEALKLFSELHRLGIRSDNFTFPFVLKACGRCSRLREGCTLLAMKLVCKCTCSTK</sequence>
<dbReference type="OrthoDB" id="185373at2759"/>
<keyword evidence="1" id="KW-0677">Repeat</keyword>
<dbReference type="Gene3D" id="1.25.40.10">
    <property type="entry name" value="Tetratricopeptide repeat domain"/>
    <property type="match status" value="1"/>
</dbReference>
<dbReference type="Pfam" id="PF13041">
    <property type="entry name" value="PPR_2"/>
    <property type="match status" value="1"/>
</dbReference>
<gene>
    <name evidence="3" type="ORF">NE237_004104</name>
</gene>
<reference evidence="3" key="1">
    <citation type="journal article" date="2023" name="Plant J.">
        <title>The genome of the king protea, Protea cynaroides.</title>
        <authorList>
            <person name="Chang J."/>
            <person name="Duong T.A."/>
            <person name="Schoeman C."/>
            <person name="Ma X."/>
            <person name="Roodt D."/>
            <person name="Barker N."/>
            <person name="Li Z."/>
            <person name="Van de Peer Y."/>
            <person name="Mizrachi E."/>
        </authorList>
    </citation>
    <scope>NUCLEOTIDE SEQUENCE</scope>
    <source>
        <tissue evidence="3">Young leaves</tissue>
    </source>
</reference>
<dbReference type="EMBL" id="JAMYWD010000005">
    <property type="protein sequence ID" value="KAJ4971005.1"/>
    <property type="molecule type" value="Genomic_DNA"/>
</dbReference>
<dbReference type="PROSITE" id="PS51375">
    <property type="entry name" value="PPR"/>
    <property type="match status" value="1"/>
</dbReference>
<name>A0A9Q0QT20_9MAGN</name>
<dbReference type="PANTHER" id="PTHR47926">
    <property type="entry name" value="PENTATRICOPEPTIDE REPEAT-CONTAINING PROTEIN"/>
    <property type="match status" value="1"/>
</dbReference>
<comment type="caution">
    <text evidence="3">The sequence shown here is derived from an EMBL/GenBank/DDBJ whole genome shotgun (WGS) entry which is preliminary data.</text>
</comment>
<dbReference type="InterPro" id="IPR046960">
    <property type="entry name" value="PPR_At4g14850-like_plant"/>
</dbReference>
<evidence type="ECO:0000313" key="3">
    <source>
        <dbReference type="EMBL" id="KAJ4971005.1"/>
    </source>
</evidence>
<evidence type="ECO:0000313" key="4">
    <source>
        <dbReference type="Proteomes" id="UP001141806"/>
    </source>
</evidence>
<evidence type="ECO:0008006" key="5">
    <source>
        <dbReference type="Google" id="ProtNLM"/>
    </source>
</evidence>
<accession>A0A9Q0QT20</accession>
<dbReference type="GO" id="GO:0003723">
    <property type="term" value="F:RNA binding"/>
    <property type="evidence" value="ECO:0007669"/>
    <property type="project" value="InterPro"/>
</dbReference>
<evidence type="ECO:0000256" key="2">
    <source>
        <dbReference type="PROSITE-ProRule" id="PRU00708"/>
    </source>
</evidence>
<keyword evidence="4" id="KW-1185">Reference proteome</keyword>
<dbReference type="InterPro" id="IPR011990">
    <property type="entry name" value="TPR-like_helical_dom_sf"/>
</dbReference>
<organism evidence="3 4">
    <name type="scientific">Protea cynaroides</name>
    <dbReference type="NCBI Taxonomy" id="273540"/>
    <lineage>
        <taxon>Eukaryota</taxon>
        <taxon>Viridiplantae</taxon>
        <taxon>Streptophyta</taxon>
        <taxon>Embryophyta</taxon>
        <taxon>Tracheophyta</taxon>
        <taxon>Spermatophyta</taxon>
        <taxon>Magnoliopsida</taxon>
        <taxon>Proteales</taxon>
        <taxon>Proteaceae</taxon>
        <taxon>Protea</taxon>
    </lineage>
</organism>
<dbReference type="GO" id="GO:0009451">
    <property type="term" value="P:RNA modification"/>
    <property type="evidence" value="ECO:0007669"/>
    <property type="project" value="InterPro"/>
</dbReference>
<feature type="repeat" description="PPR" evidence="2">
    <location>
        <begin position="65"/>
        <end position="99"/>
    </location>
</feature>
<dbReference type="Proteomes" id="UP001141806">
    <property type="component" value="Unassembled WGS sequence"/>
</dbReference>
<protein>
    <recommendedName>
        <fullName evidence="5">Pentatricopeptide repeat-containing protein</fullName>
    </recommendedName>
</protein>
<dbReference type="PANTHER" id="PTHR47926:SF408">
    <property type="entry name" value="DYW DOMAIN-CONTAINING PROTEIN"/>
    <property type="match status" value="1"/>
</dbReference>
<proteinExistence type="predicted"/>